<evidence type="ECO:0000313" key="4">
    <source>
        <dbReference type="Proteomes" id="UP000008311"/>
    </source>
</evidence>
<dbReference type="eggNOG" id="KOG4585">
    <property type="taxonomic scope" value="Eukaryota"/>
</dbReference>
<feature type="domain" description="5'-3' DNA helicase ZGRF1-like N-terminal" evidence="2">
    <location>
        <begin position="140"/>
        <end position="218"/>
    </location>
</feature>
<organism evidence="3 4">
    <name type="scientific">Ricinus communis</name>
    <name type="common">Castor bean</name>
    <dbReference type="NCBI Taxonomy" id="3988"/>
    <lineage>
        <taxon>Eukaryota</taxon>
        <taxon>Viridiplantae</taxon>
        <taxon>Streptophyta</taxon>
        <taxon>Embryophyta</taxon>
        <taxon>Tracheophyta</taxon>
        <taxon>Spermatophyta</taxon>
        <taxon>Magnoliopsida</taxon>
        <taxon>eudicotyledons</taxon>
        <taxon>Gunneridae</taxon>
        <taxon>Pentapetalae</taxon>
        <taxon>rosids</taxon>
        <taxon>fabids</taxon>
        <taxon>Malpighiales</taxon>
        <taxon>Euphorbiaceae</taxon>
        <taxon>Acalyphoideae</taxon>
        <taxon>Acalypheae</taxon>
        <taxon>Ricinus</taxon>
    </lineage>
</organism>
<reference evidence="4" key="1">
    <citation type="journal article" date="2010" name="Nat. Biotechnol.">
        <title>Draft genome sequence of the oilseed species Ricinus communis.</title>
        <authorList>
            <person name="Chan A.P."/>
            <person name="Crabtree J."/>
            <person name="Zhao Q."/>
            <person name="Lorenzi H."/>
            <person name="Orvis J."/>
            <person name="Puiu D."/>
            <person name="Melake-Berhan A."/>
            <person name="Jones K.M."/>
            <person name="Redman J."/>
            <person name="Chen G."/>
            <person name="Cahoon E.B."/>
            <person name="Gedil M."/>
            <person name="Stanke M."/>
            <person name="Haas B.J."/>
            <person name="Wortman J.R."/>
            <person name="Fraser-Liggett C.M."/>
            <person name="Ravel J."/>
            <person name="Rabinowicz P.D."/>
        </authorList>
    </citation>
    <scope>NUCLEOTIDE SEQUENCE [LARGE SCALE GENOMIC DNA]</scope>
    <source>
        <strain evidence="4">cv. Hale</strain>
    </source>
</reference>
<dbReference type="PANTHER" id="PTHR28535:SF1">
    <property type="entry name" value="PROTEIN ZGRF1"/>
    <property type="match status" value="1"/>
</dbReference>
<dbReference type="EMBL" id="EQ973832">
    <property type="protein sequence ID" value="EEF43391.1"/>
    <property type="molecule type" value="Genomic_DNA"/>
</dbReference>
<keyword evidence="4" id="KW-1185">Reference proteome</keyword>
<feature type="compositionally biased region" description="Polar residues" evidence="1">
    <location>
        <begin position="410"/>
        <end position="421"/>
    </location>
</feature>
<dbReference type="PANTHER" id="PTHR28535">
    <property type="entry name" value="ZINC FINGER GRF-TYPE CONTAINING 1"/>
    <property type="match status" value="1"/>
</dbReference>
<dbReference type="Proteomes" id="UP000008311">
    <property type="component" value="Unassembled WGS sequence"/>
</dbReference>
<name>B9RYN9_RICCO</name>
<dbReference type="AlphaFoldDB" id="B9RYN9"/>
<evidence type="ECO:0000259" key="2">
    <source>
        <dbReference type="Pfam" id="PF10382"/>
    </source>
</evidence>
<protein>
    <recommendedName>
        <fullName evidence="2">5'-3' DNA helicase ZGRF1-like N-terminal domain-containing protein</fullName>
    </recommendedName>
</protein>
<dbReference type="STRING" id="3988.B9RYN9"/>
<feature type="domain" description="5'-3' DNA helicase ZGRF1-like N-terminal" evidence="2">
    <location>
        <begin position="6"/>
        <end position="78"/>
    </location>
</feature>
<accession>B9RYN9</accession>
<dbReference type="GO" id="GO:0006302">
    <property type="term" value="P:double-strand break repair"/>
    <property type="evidence" value="ECO:0000318"/>
    <property type="project" value="GO_Central"/>
</dbReference>
<dbReference type="Pfam" id="PF10382">
    <property type="entry name" value="ZGRF1-like_N"/>
    <property type="match status" value="3"/>
</dbReference>
<feature type="region of interest" description="Disordered" evidence="1">
    <location>
        <begin position="410"/>
        <end position="509"/>
    </location>
</feature>
<dbReference type="InterPro" id="IPR018838">
    <property type="entry name" value="ZGRF1-like_N"/>
</dbReference>
<dbReference type="InParanoid" id="B9RYN9"/>
<dbReference type="GO" id="GO:0005634">
    <property type="term" value="C:nucleus"/>
    <property type="evidence" value="ECO:0000318"/>
    <property type="project" value="GO_Central"/>
</dbReference>
<feature type="compositionally biased region" description="Basic and acidic residues" evidence="1">
    <location>
        <begin position="470"/>
        <end position="485"/>
    </location>
</feature>
<dbReference type="InterPro" id="IPR052800">
    <property type="entry name" value="DNA_Repair_Helicase_ZGRF1"/>
</dbReference>
<feature type="domain" description="5'-3' DNA helicase ZGRF1-like N-terminal" evidence="2">
    <location>
        <begin position="254"/>
        <end position="331"/>
    </location>
</feature>
<dbReference type="GO" id="GO:0035861">
    <property type="term" value="C:site of double-strand break"/>
    <property type="evidence" value="ECO:0000318"/>
    <property type="project" value="GO_Central"/>
</dbReference>
<gene>
    <name evidence="3" type="ORF">RCOM_1312210</name>
</gene>
<evidence type="ECO:0000313" key="3">
    <source>
        <dbReference type="EMBL" id="EEF43391.1"/>
    </source>
</evidence>
<sequence length="520" mass="58728">MESKKRWSVTYTKHMKQKRKVYQDGFLDHHIATNKVKLFDDCEKLLECKILKGEEVVSSDQTLTFSGYLVDIGDPEGEVYFDNKSLHSIDKKTDERPRPNFIHRRKFRSPSISSSEFKKSELQRYGAFQSCPDTVKPGFTEWRVMYTTQITQKAKKYHDGFLRLTSSGSFGRQIMLYDERREVLDSRFLTKDEVLRSHESITFNAHLVDIGEPEGETQIPGDLNIQGNTANVVGKKGIKHEHRNYLEANSSVAKEWHTLYTSQITQKAKKFHNGILRLTTSGSCRMQVTLLNEDKTILSSKFLNLSEDVRSGSTFVLPKYLVEVGEPHSPRETANIAYSSKDAEKIQNIAHSGKYEDSSSIYTGNLTKTSKIAATNKSLRDIHHILSILQKPVAHGRVAMECTDKNMTAPVSSAEGLQNPDTKIHNPEDCQAPLLDDGPSEHKDNRGSKIATTGGGKLFCDSQIGTSDQSHPHNAEADIKQRDEAFASGFSSLAHEDKKRTEQLKSAREIHEWPTFDLGF</sequence>
<evidence type="ECO:0000256" key="1">
    <source>
        <dbReference type="SAM" id="MobiDB-lite"/>
    </source>
</evidence>
<proteinExistence type="predicted"/>
<feature type="compositionally biased region" description="Basic and acidic residues" evidence="1">
    <location>
        <begin position="494"/>
        <end position="509"/>
    </location>
</feature>